<evidence type="ECO:0000313" key="2">
    <source>
        <dbReference type="Proteomes" id="UP000255467"/>
    </source>
</evidence>
<reference evidence="1 2" key="1">
    <citation type="submission" date="2018-06" db="EMBL/GenBank/DDBJ databases">
        <authorList>
            <consortium name="Pathogen Informatics"/>
            <person name="Doyle S."/>
        </authorList>
    </citation>
    <scope>NUCLEOTIDE SEQUENCE [LARGE SCALE GENOMIC DNA]</scope>
    <source>
        <strain evidence="1 2">NCTC1934</strain>
    </source>
</reference>
<dbReference type="Proteomes" id="UP000255467">
    <property type="component" value="Unassembled WGS sequence"/>
</dbReference>
<dbReference type="AlphaFoldDB" id="A0A378YJ83"/>
<sequence length="92" mass="9704">MRLGPPTDDELRRNFEAALTSVREGGGVSSATGLDMETEGALWAIARAHPRIDDDLISAAHRAFAGQLDGSNAAARRARIAHVTAPADPDRA</sequence>
<dbReference type="STRING" id="1406858.GCA_000710895_07260"/>
<gene>
    <name evidence="1" type="ORF">NCTC1934_02626</name>
</gene>
<dbReference type="EMBL" id="UGRY01000002">
    <property type="protein sequence ID" value="SUA76610.1"/>
    <property type="molecule type" value="Genomic_DNA"/>
</dbReference>
<proteinExistence type="predicted"/>
<protein>
    <submittedName>
        <fullName evidence="1">Uncharacterized protein</fullName>
    </submittedName>
</protein>
<name>A0A378YJ83_9NOCA</name>
<organism evidence="1 2">
    <name type="scientific">Nocardia otitidiscaviarum</name>
    <dbReference type="NCBI Taxonomy" id="1823"/>
    <lineage>
        <taxon>Bacteria</taxon>
        <taxon>Bacillati</taxon>
        <taxon>Actinomycetota</taxon>
        <taxon>Actinomycetes</taxon>
        <taxon>Mycobacteriales</taxon>
        <taxon>Nocardiaceae</taxon>
        <taxon>Nocardia</taxon>
    </lineage>
</organism>
<dbReference type="RefSeq" id="WP_039809857.1">
    <property type="nucleotide sequence ID" value="NZ_UGRY01000002.1"/>
</dbReference>
<evidence type="ECO:0000313" key="1">
    <source>
        <dbReference type="EMBL" id="SUA76610.1"/>
    </source>
</evidence>
<keyword evidence="2" id="KW-1185">Reference proteome</keyword>
<accession>A0A378YJ83</accession>